<protein>
    <submittedName>
        <fullName evidence="4">AAA family ATPase</fullName>
    </submittedName>
</protein>
<keyword evidence="2" id="KW-0812">Transmembrane</keyword>
<feature type="coiled-coil region" evidence="1">
    <location>
        <begin position="605"/>
        <end position="655"/>
    </location>
</feature>
<feature type="coiled-coil region" evidence="1">
    <location>
        <begin position="227"/>
        <end position="326"/>
    </location>
</feature>
<feature type="coiled-coil region" evidence="1">
    <location>
        <begin position="774"/>
        <end position="808"/>
    </location>
</feature>
<feature type="coiled-coil region" evidence="1">
    <location>
        <begin position="903"/>
        <end position="937"/>
    </location>
</feature>
<feature type="transmembrane region" description="Helical" evidence="2">
    <location>
        <begin position="510"/>
        <end position="531"/>
    </location>
</feature>
<organism evidence="4 5">
    <name type="scientific">Carboxydichorda subterranea</name>
    <dbReference type="NCBI Taxonomy" id="3109565"/>
    <lineage>
        <taxon>Bacteria</taxon>
        <taxon>Bacillati</taxon>
        <taxon>Bacillota</taxon>
        <taxon>Limnochordia</taxon>
        <taxon>Limnochordales</taxon>
        <taxon>Geochordaceae</taxon>
        <taxon>Carboxydichorda</taxon>
    </lineage>
</organism>
<evidence type="ECO:0000259" key="3">
    <source>
        <dbReference type="Pfam" id="PF13476"/>
    </source>
</evidence>
<dbReference type="Gene3D" id="3.40.50.300">
    <property type="entry name" value="P-loop containing nucleotide triphosphate hydrolases"/>
    <property type="match status" value="2"/>
</dbReference>
<proteinExistence type="predicted"/>
<dbReference type="EMBL" id="CP141615">
    <property type="protein sequence ID" value="WRP17951.1"/>
    <property type="molecule type" value="Genomic_DNA"/>
</dbReference>
<accession>A0ABZ1BYT1</accession>
<dbReference type="PANTHER" id="PTHR41259">
    <property type="entry name" value="DOUBLE-STRAND BREAK REPAIR RAD50 ATPASE, PUTATIVE-RELATED"/>
    <property type="match status" value="1"/>
</dbReference>
<keyword evidence="5" id="KW-1185">Reference proteome</keyword>
<dbReference type="Proteomes" id="UP001332192">
    <property type="component" value="Chromosome"/>
</dbReference>
<evidence type="ECO:0000256" key="1">
    <source>
        <dbReference type="SAM" id="Coils"/>
    </source>
</evidence>
<dbReference type="InterPro" id="IPR038729">
    <property type="entry name" value="Rad50/SbcC_AAA"/>
</dbReference>
<keyword evidence="2" id="KW-0472">Membrane</keyword>
<sequence length="1108" mass="123751">MNSAPALPAPAPVRPASPLRFHRIVLRGFGPFRDGVEVELPDGLGVLVAPNEWGKSTIVAGISAVLFGLPGSSNPRAFGQARYRNRDNPSRFEGVLEFTGVDGVRYRLARSFDNHRVRLQRLDGKGQATTELETTHNPAGRRPNARFQQRLLQLVGMASRELFLQTFCVQQPLPDPSDPKQPVLSEEVRRLLSGAGTGAYDAALQALLGQLRSLTRRKADLGVGAQNDDKDREVEILEARAAALQQALEQGRRQADELQQVQQELARAVQERGDLQARLQRAEEARQAWQEWRRLAEGYQARIRDRQELRKNVEQASQLAAGIAEAQRQLQEQWPELAGLSDQDARQIERLHTLEQELAGLGFTLAGLRRDVDQAKGRAALAIWRRRTLLAERLEQVESELVSLDAFDRADPETLELVRNHVAERARLRARVQEATSALERARESIRQVEDRASQIRKAFEEVSALEPELAPVIERKLELSDRQEQAQREWSKWAAVREAERRRRRRARLFIAAAVLAGLGLGFATGRWGLGAGPEQSAVAAAAGALVLGVVAAVVTGRRPAESRAAGDLSRLPVIEEQLAGFSREMGELDRRLGALAGATRVYLAQVRARWGEWQRALAELEQERRRLPSQEAVARLEDDAARAQEEWQRFEERLRPFTDRFSDVSQALRRWEESRKARERLAADLDALHAAHFSAPSVGEERPCAEAGPLWAELEGRLREGDGAAPLTVKELVERLSRLESPFWAAPQIERQLWESAPSEPGALLQWLARTQETELTRARTLEEQVARYEAEAERLRSESLSLREALSAVLAGSGGDAAVALQRLQACREHVRQIETDRRSLQAILKTRGVESVDELSAKLDQADDAAVATLQALEKLVRDHPGLPSPQLVSDVGAASEKLQELDREIGQAGARLRELEESVDRLRTRQAEIMGQQPLNVAAAELQLRELHRQKEALWLEARALALAYQEIEQAVQEFQSTHRGRLEEVAGAYFAAFTGQEGRRVKLDESFGVTVVEPDGAEVHPAQLSKGAQDQLYLALRLAVAALMASQLALPFVFDDPFLNCDEERLRHIRETLVALGRERQVLLLSHRPDFAEWGTPVRRSA</sequence>
<dbReference type="PANTHER" id="PTHR41259:SF1">
    <property type="entry name" value="DOUBLE-STRAND BREAK REPAIR RAD50 ATPASE, PUTATIVE-RELATED"/>
    <property type="match status" value="1"/>
</dbReference>
<evidence type="ECO:0000256" key="2">
    <source>
        <dbReference type="SAM" id="Phobius"/>
    </source>
</evidence>
<keyword evidence="2" id="KW-1133">Transmembrane helix</keyword>
<evidence type="ECO:0000313" key="4">
    <source>
        <dbReference type="EMBL" id="WRP17951.1"/>
    </source>
</evidence>
<dbReference type="Pfam" id="PF13476">
    <property type="entry name" value="AAA_23"/>
    <property type="match status" value="1"/>
</dbReference>
<gene>
    <name evidence="4" type="ORF">U7230_02760</name>
</gene>
<keyword evidence="1" id="KW-0175">Coiled coil</keyword>
<dbReference type="InterPro" id="IPR027417">
    <property type="entry name" value="P-loop_NTPase"/>
</dbReference>
<dbReference type="RefSeq" id="WP_324717222.1">
    <property type="nucleotide sequence ID" value="NZ_CP141615.1"/>
</dbReference>
<feature type="coiled-coil region" evidence="1">
    <location>
        <begin position="418"/>
        <end position="459"/>
    </location>
</feature>
<reference evidence="4 5" key="1">
    <citation type="journal article" date="2024" name="Front. Microbiol.">
        <title>Novel thermophilic genera Geochorda gen. nov. and Carboxydochorda gen. nov. from the deep terrestrial subsurface reveal the ecophysiological diversity in the class Limnochordia.</title>
        <authorList>
            <person name="Karnachuk O.V."/>
            <person name="Lukina A.P."/>
            <person name="Avakyan M.R."/>
            <person name="Kadnikov V.V."/>
            <person name="Begmatov S."/>
            <person name="Beletsky A.V."/>
            <person name="Vlasova K.G."/>
            <person name="Novikov A.A."/>
            <person name="Shcherbakova V.A."/>
            <person name="Mardanov A.V."/>
            <person name="Ravin N.V."/>
        </authorList>
    </citation>
    <scope>NUCLEOTIDE SEQUENCE [LARGE SCALE GENOMIC DNA]</scope>
    <source>
        <strain evidence="4 5">L945</strain>
    </source>
</reference>
<name>A0ABZ1BYT1_9FIRM</name>
<feature type="transmembrane region" description="Helical" evidence="2">
    <location>
        <begin position="537"/>
        <end position="556"/>
    </location>
</feature>
<dbReference type="SUPFAM" id="SSF52540">
    <property type="entry name" value="P-loop containing nucleoside triphosphate hydrolases"/>
    <property type="match status" value="1"/>
</dbReference>
<evidence type="ECO:0000313" key="5">
    <source>
        <dbReference type="Proteomes" id="UP001332192"/>
    </source>
</evidence>
<feature type="domain" description="Rad50/SbcC-type AAA" evidence="3">
    <location>
        <begin position="23"/>
        <end position="291"/>
    </location>
</feature>